<dbReference type="InterPro" id="IPR006439">
    <property type="entry name" value="HAD-SF_hydro_IA"/>
</dbReference>
<feature type="active site" description="Nucleophile" evidence="10">
    <location>
        <position position="8"/>
    </location>
</feature>
<dbReference type="SUPFAM" id="SSF56784">
    <property type="entry name" value="HAD-like"/>
    <property type="match status" value="1"/>
</dbReference>
<dbReference type="InterPro" id="IPR037512">
    <property type="entry name" value="PGPase_prok"/>
</dbReference>
<protein>
    <recommendedName>
        <fullName evidence="5 10">Phosphoglycolate phosphatase</fullName>
        <shortName evidence="10">PGP</shortName>
        <shortName evidence="10">PGPase</shortName>
        <ecNumber evidence="5 10">3.1.3.18</ecNumber>
    </recommendedName>
</protein>
<evidence type="ECO:0000256" key="1">
    <source>
        <dbReference type="ARBA" id="ARBA00000830"/>
    </source>
</evidence>
<comment type="similarity">
    <text evidence="4 10">Belongs to the HAD-like hydrolase superfamily. CbbY/CbbZ/Gph/YieH family.</text>
</comment>
<evidence type="ECO:0000256" key="10">
    <source>
        <dbReference type="HAMAP-Rule" id="MF_00495"/>
    </source>
</evidence>
<dbReference type="RefSeq" id="WP_149787637.1">
    <property type="nucleotide sequence ID" value="NZ_FNIO01000002.1"/>
</dbReference>
<dbReference type="SFLD" id="SFLDG01135">
    <property type="entry name" value="C1.5.6:_HAD__Beta-PGM__Phospha"/>
    <property type="match status" value="1"/>
</dbReference>
<dbReference type="GO" id="GO:0046295">
    <property type="term" value="P:glycolate biosynthetic process"/>
    <property type="evidence" value="ECO:0007669"/>
    <property type="project" value="UniProtKB-UniRule"/>
</dbReference>
<dbReference type="NCBIfam" id="TIGR01449">
    <property type="entry name" value="PGP_bact"/>
    <property type="match status" value="1"/>
</dbReference>
<dbReference type="EMBL" id="FQZZ01000005">
    <property type="protein sequence ID" value="SHK47318.1"/>
    <property type="molecule type" value="Genomic_DNA"/>
</dbReference>
<dbReference type="NCBIfam" id="TIGR01549">
    <property type="entry name" value="HAD-SF-IA-v1"/>
    <property type="match status" value="1"/>
</dbReference>
<keyword evidence="6 10" id="KW-0479">Metal-binding</keyword>
<name>A0A1H0FC72_9RHOB</name>
<accession>A0A1H0FC72</accession>
<evidence type="ECO:0000256" key="6">
    <source>
        <dbReference type="ARBA" id="ARBA00022723"/>
    </source>
</evidence>
<comment type="catalytic activity">
    <reaction evidence="1 10">
        <text>2-phosphoglycolate + H2O = glycolate + phosphate</text>
        <dbReference type="Rhea" id="RHEA:14369"/>
        <dbReference type="ChEBI" id="CHEBI:15377"/>
        <dbReference type="ChEBI" id="CHEBI:29805"/>
        <dbReference type="ChEBI" id="CHEBI:43474"/>
        <dbReference type="ChEBI" id="CHEBI:58033"/>
        <dbReference type="EC" id="3.1.3.18"/>
    </reaction>
</comment>
<comment type="pathway">
    <text evidence="3 10">Organic acid metabolism; glycolate biosynthesis; glycolate from 2-phosphoglycolate: step 1/1.</text>
</comment>
<keyword evidence="7 10" id="KW-0378">Hydrolase</keyword>
<dbReference type="GO" id="GO:0006281">
    <property type="term" value="P:DNA repair"/>
    <property type="evidence" value="ECO:0007669"/>
    <property type="project" value="TreeGrafter"/>
</dbReference>
<dbReference type="GO" id="GO:0008967">
    <property type="term" value="F:phosphoglycolate phosphatase activity"/>
    <property type="evidence" value="ECO:0007669"/>
    <property type="project" value="UniProtKB-UniRule"/>
</dbReference>
<comment type="function">
    <text evidence="10">Specifically catalyzes the dephosphorylation of 2-phosphoglycolate. Is involved in the dissimilation of the intracellular 2-phosphoglycolate formed during the DNA repair of 3'-phosphoglycolate ends, a major class of DNA lesions induced by oxidative stress.</text>
</comment>
<evidence type="ECO:0000256" key="9">
    <source>
        <dbReference type="ARBA" id="ARBA00023277"/>
    </source>
</evidence>
<evidence type="ECO:0000256" key="5">
    <source>
        <dbReference type="ARBA" id="ARBA00013078"/>
    </source>
</evidence>
<dbReference type="Gene3D" id="1.10.150.240">
    <property type="entry name" value="Putative phosphatase, domain 2"/>
    <property type="match status" value="1"/>
</dbReference>
<reference evidence="11 12" key="1">
    <citation type="submission" date="2016-11" db="EMBL/GenBank/DDBJ databases">
        <authorList>
            <person name="Varghese N."/>
            <person name="Submissions S."/>
        </authorList>
    </citation>
    <scope>NUCLEOTIDE SEQUENCE [LARGE SCALE GENOMIC DNA]</scope>
    <source>
        <strain evidence="11 12">DSM 29620</strain>
    </source>
</reference>
<sequence>MTGAIVFDLDGTLIDSAPDIHAAANRMLADCGEAPLDLATIIGFVGNGIPHLVRLVRQARDIPDARQDEMTATMLAHYTAHPADLSTPYPGVRSCLADLKACGYRLGLCTNKFRAPSMQILDALELTGFFDVVIGGDSLPVKKPNPAPLQAAFDALGTERLLYVGDSEVDAETAQRARIPFALFTRGYRKTPVAELPKTFAFDAFDTLAAHLPALVAR</sequence>
<feature type="binding site" evidence="10">
    <location>
        <position position="166"/>
    </location>
    <ligand>
        <name>Mg(2+)</name>
        <dbReference type="ChEBI" id="CHEBI:18420"/>
    </ligand>
</feature>
<dbReference type="GO" id="GO:0046872">
    <property type="term" value="F:metal ion binding"/>
    <property type="evidence" value="ECO:0007669"/>
    <property type="project" value="UniProtKB-KW"/>
</dbReference>
<dbReference type="InterPro" id="IPR041492">
    <property type="entry name" value="HAD_2"/>
</dbReference>
<feature type="binding site" evidence="10">
    <location>
        <position position="10"/>
    </location>
    <ligand>
        <name>Mg(2+)</name>
        <dbReference type="ChEBI" id="CHEBI:18420"/>
    </ligand>
</feature>
<keyword evidence="8 10" id="KW-0460">Magnesium</keyword>
<evidence type="ECO:0000256" key="8">
    <source>
        <dbReference type="ARBA" id="ARBA00022842"/>
    </source>
</evidence>
<dbReference type="HAMAP" id="MF_00495">
    <property type="entry name" value="GPH_hydrolase_bact"/>
    <property type="match status" value="1"/>
</dbReference>
<dbReference type="PANTHER" id="PTHR43434:SF1">
    <property type="entry name" value="PHOSPHOGLYCOLATE PHOSPHATASE"/>
    <property type="match status" value="1"/>
</dbReference>
<dbReference type="AlphaFoldDB" id="A0A1H0FC72"/>
<dbReference type="GO" id="GO:0005829">
    <property type="term" value="C:cytosol"/>
    <property type="evidence" value="ECO:0007669"/>
    <property type="project" value="TreeGrafter"/>
</dbReference>
<evidence type="ECO:0000313" key="11">
    <source>
        <dbReference type="EMBL" id="SHK47318.1"/>
    </source>
</evidence>
<dbReference type="OrthoDB" id="9793014at2"/>
<dbReference type="EC" id="3.1.3.18" evidence="5 10"/>
<dbReference type="UniPathway" id="UPA00865">
    <property type="reaction ID" value="UER00834"/>
</dbReference>
<gene>
    <name evidence="11" type="ORF">SAMN05444142_105270</name>
</gene>
<dbReference type="InterPro" id="IPR023198">
    <property type="entry name" value="PGP-like_dom2"/>
</dbReference>
<dbReference type="Pfam" id="PF13419">
    <property type="entry name" value="HAD_2"/>
    <property type="match status" value="1"/>
</dbReference>
<dbReference type="InterPro" id="IPR023214">
    <property type="entry name" value="HAD_sf"/>
</dbReference>
<evidence type="ECO:0000256" key="7">
    <source>
        <dbReference type="ARBA" id="ARBA00022801"/>
    </source>
</evidence>
<keyword evidence="12" id="KW-1185">Reference proteome</keyword>
<dbReference type="SFLD" id="SFLDG01129">
    <property type="entry name" value="C1.5:_HAD__Beta-PGM__Phosphata"/>
    <property type="match status" value="1"/>
</dbReference>
<proteinExistence type="inferred from homology"/>
<dbReference type="InterPro" id="IPR050155">
    <property type="entry name" value="HAD-like_hydrolase_sf"/>
</dbReference>
<evidence type="ECO:0000313" key="12">
    <source>
        <dbReference type="Proteomes" id="UP000324252"/>
    </source>
</evidence>
<organism evidence="11 12">
    <name type="scientific">Lutimaribacter pacificus</name>
    <dbReference type="NCBI Taxonomy" id="391948"/>
    <lineage>
        <taxon>Bacteria</taxon>
        <taxon>Pseudomonadati</taxon>
        <taxon>Pseudomonadota</taxon>
        <taxon>Alphaproteobacteria</taxon>
        <taxon>Rhodobacterales</taxon>
        <taxon>Roseobacteraceae</taxon>
        <taxon>Lutimaribacter</taxon>
    </lineage>
</organism>
<dbReference type="InterPro" id="IPR036412">
    <property type="entry name" value="HAD-like_sf"/>
</dbReference>
<dbReference type="SFLD" id="SFLDS00003">
    <property type="entry name" value="Haloacid_Dehalogenase"/>
    <property type="match status" value="1"/>
</dbReference>
<dbReference type="Proteomes" id="UP000324252">
    <property type="component" value="Unassembled WGS sequence"/>
</dbReference>
<evidence type="ECO:0000256" key="4">
    <source>
        <dbReference type="ARBA" id="ARBA00006171"/>
    </source>
</evidence>
<evidence type="ECO:0000256" key="3">
    <source>
        <dbReference type="ARBA" id="ARBA00004818"/>
    </source>
</evidence>
<feature type="binding site" evidence="10">
    <location>
        <position position="8"/>
    </location>
    <ligand>
        <name>Mg(2+)</name>
        <dbReference type="ChEBI" id="CHEBI:18420"/>
    </ligand>
</feature>
<keyword evidence="9 10" id="KW-0119">Carbohydrate metabolism</keyword>
<dbReference type="PANTHER" id="PTHR43434">
    <property type="entry name" value="PHOSPHOGLYCOLATE PHOSPHATASE"/>
    <property type="match status" value="1"/>
</dbReference>
<dbReference type="GO" id="GO:0005975">
    <property type="term" value="P:carbohydrate metabolic process"/>
    <property type="evidence" value="ECO:0007669"/>
    <property type="project" value="InterPro"/>
</dbReference>
<evidence type="ECO:0000256" key="2">
    <source>
        <dbReference type="ARBA" id="ARBA00001946"/>
    </source>
</evidence>
<dbReference type="Gene3D" id="3.40.50.1000">
    <property type="entry name" value="HAD superfamily/HAD-like"/>
    <property type="match status" value="1"/>
</dbReference>
<comment type="cofactor">
    <cofactor evidence="2 10">
        <name>Mg(2+)</name>
        <dbReference type="ChEBI" id="CHEBI:18420"/>
    </cofactor>
</comment>